<evidence type="ECO:0000256" key="1">
    <source>
        <dbReference type="ARBA" id="ARBA00004167"/>
    </source>
</evidence>
<dbReference type="SUPFAM" id="SSF54523">
    <property type="entry name" value="Pili subunits"/>
    <property type="match status" value="1"/>
</dbReference>
<dbReference type="InterPro" id="IPR012902">
    <property type="entry name" value="N_methyl_site"/>
</dbReference>
<evidence type="ECO:0000256" key="6">
    <source>
        <dbReference type="SAM" id="Phobius"/>
    </source>
</evidence>
<reference evidence="7" key="1">
    <citation type="submission" date="2022-12" db="EMBL/GenBank/DDBJ databases">
        <title>Paraconexibacter alkalitolerans sp. nov. and Baekduia alba sp. nov., isolated from soil and emended description of the genera Paraconexibacter (Chun et al., 2020) and Baekduia (An et al., 2020).</title>
        <authorList>
            <person name="Vieira S."/>
            <person name="Huber K.J."/>
            <person name="Geppert A."/>
            <person name="Wolf J."/>
            <person name="Neumann-Schaal M."/>
            <person name="Muesken M."/>
            <person name="Overmann J."/>
        </authorList>
    </citation>
    <scope>NUCLEOTIDE SEQUENCE</scope>
    <source>
        <strain evidence="7">AEG42_29</strain>
    </source>
</reference>
<dbReference type="PANTHER" id="PTHR30093">
    <property type="entry name" value="GENERAL SECRETION PATHWAY PROTEIN G"/>
    <property type="match status" value="1"/>
</dbReference>
<proteinExistence type="predicted"/>
<dbReference type="Pfam" id="PF07963">
    <property type="entry name" value="N_methyl"/>
    <property type="match status" value="1"/>
</dbReference>
<keyword evidence="2" id="KW-0488">Methylation</keyword>
<dbReference type="PROSITE" id="PS00409">
    <property type="entry name" value="PROKAR_NTER_METHYL"/>
    <property type="match status" value="1"/>
</dbReference>
<keyword evidence="5 6" id="KW-0472">Membrane</keyword>
<keyword evidence="3 6" id="KW-0812">Transmembrane</keyword>
<evidence type="ECO:0000256" key="2">
    <source>
        <dbReference type="ARBA" id="ARBA00022481"/>
    </source>
</evidence>
<evidence type="ECO:0008006" key="8">
    <source>
        <dbReference type="Google" id="ProtNLM"/>
    </source>
</evidence>
<dbReference type="PANTHER" id="PTHR30093:SF44">
    <property type="entry name" value="TYPE II SECRETION SYSTEM CORE PROTEIN G"/>
    <property type="match status" value="1"/>
</dbReference>
<sequence length="142" mass="14649">MRKPGTTDDAQRAHRDGGFTLPELLLTILIVGILAAIALPSFVGQSDKAHDTATKSDVRNLVSQVEACHALARDYTACETGAPGFDSGGIDGAVVESTADSFEVSGVSATGNRFTLTRDADGVVRTCTSTGSDSGGCRNGSW</sequence>
<dbReference type="RefSeq" id="WP_354697456.1">
    <property type="nucleotide sequence ID" value="NZ_CP114014.1"/>
</dbReference>
<organism evidence="7">
    <name type="scientific">Paraconexibacter sp. AEG42_29</name>
    <dbReference type="NCBI Taxonomy" id="2997339"/>
    <lineage>
        <taxon>Bacteria</taxon>
        <taxon>Bacillati</taxon>
        <taxon>Actinomycetota</taxon>
        <taxon>Thermoleophilia</taxon>
        <taxon>Solirubrobacterales</taxon>
        <taxon>Paraconexibacteraceae</taxon>
        <taxon>Paraconexibacter</taxon>
    </lineage>
</organism>
<evidence type="ECO:0000256" key="3">
    <source>
        <dbReference type="ARBA" id="ARBA00022692"/>
    </source>
</evidence>
<keyword evidence="4 6" id="KW-1133">Transmembrane helix</keyword>
<dbReference type="InterPro" id="IPR045584">
    <property type="entry name" value="Pilin-like"/>
</dbReference>
<dbReference type="GO" id="GO:0016020">
    <property type="term" value="C:membrane"/>
    <property type="evidence" value="ECO:0007669"/>
    <property type="project" value="UniProtKB-SubCell"/>
</dbReference>
<dbReference type="EMBL" id="CP114014">
    <property type="protein sequence ID" value="XAY06219.1"/>
    <property type="molecule type" value="Genomic_DNA"/>
</dbReference>
<protein>
    <recommendedName>
        <fullName evidence="8">Prepilin-type N-terminal cleavage/methylation domain-containing protein</fullName>
    </recommendedName>
</protein>
<evidence type="ECO:0000313" key="7">
    <source>
        <dbReference type="EMBL" id="XAY06219.1"/>
    </source>
</evidence>
<gene>
    <name evidence="7" type="ORF">DSM112329_03083</name>
</gene>
<feature type="transmembrane region" description="Helical" evidence="6">
    <location>
        <begin position="24"/>
        <end position="43"/>
    </location>
</feature>
<dbReference type="NCBIfam" id="TIGR02532">
    <property type="entry name" value="IV_pilin_GFxxxE"/>
    <property type="match status" value="1"/>
</dbReference>
<dbReference type="KEGG" id="parq:DSM112329_03083"/>
<accession>A0AAU7AX88</accession>
<comment type="subcellular location">
    <subcellularLocation>
        <location evidence="1">Membrane</location>
        <topology evidence="1">Single-pass membrane protein</topology>
    </subcellularLocation>
</comment>
<name>A0AAU7AX88_9ACTN</name>
<dbReference type="AlphaFoldDB" id="A0AAU7AX88"/>
<evidence type="ECO:0000256" key="4">
    <source>
        <dbReference type="ARBA" id="ARBA00022989"/>
    </source>
</evidence>
<evidence type="ECO:0000256" key="5">
    <source>
        <dbReference type="ARBA" id="ARBA00023136"/>
    </source>
</evidence>
<dbReference type="Gene3D" id="3.30.700.10">
    <property type="entry name" value="Glycoprotein, Type 4 Pilin"/>
    <property type="match status" value="1"/>
</dbReference>